<organism evidence="8 9">
    <name type="scientific">Humisphaera borealis</name>
    <dbReference type="NCBI Taxonomy" id="2807512"/>
    <lineage>
        <taxon>Bacteria</taxon>
        <taxon>Pseudomonadati</taxon>
        <taxon>Planctomycetota</taxon>
        <taxon>Phycisphaerae</taxon>
        <taxon>Tepidisphaerales</taxon>
        <taxon>Tepidisphaeraceae</taxon>
        <taxon>Humisphaera</taxon>
    </lineage>
</organism>
<keyword evidence="9" id="KW-1185">Reference proteome</keyword>
<dbReference type="PANTHER" id="PTHR11804">
    <property type="entry name" value="PROTEASE M3 THIMET OLIGOPEPTIDASE-RELATED"/>
    <property type="match status" value="1"/>
</dbReference>
<dbReference type="InterPro" id="IPR011976">
    <property type="entry name" value="Pept_M3B_oligopep-rel"/>
</dbReference>
<evidence type="ECO:0000256" key="1">
    <source>
        <dbReference type="ARBA" id="ARBA00022670"/>
    </source>
</evidence>
<proteinExistence type="inferred from homology"/>
<dbReference type="GO" id="GO:0046872">
    <property type="term" value="F:metal ion binding"/>
    <property type="evidence" value="ECO:0007669"/>
    <property type="project" value="UniProtKB-UniRule"/>
</dbReference>
<evidence type="ECO:0000256" key="2">
    <source>
        <dbReference type="ARBA" id="ARBA00022723"/>
    </source>
</evidence>
<dbReference type="SUPFAM" id="SSF55486">
    <property type="entry name" value="Metalloproteases ('zincins'), catalytic domain"/>
    <property type="match status" value="1"/>
</dbReference>
<dbReference type="GO" id="GO:0004222">
    <property type="term" value="F:metalloendopeptidase activity"/>
    <property type="evidence" value="ECO:0007669"/>
    <property type="project" value="InterPro"/>
</dbReference>
<evidence type="ECO:0000313" key="8">
    <source>
        <dbReference type="EMBL" id="QOV88196.1"/>
    </source>
</evidence>
<protein>
    <submittedName>
        <fullName evidence="8">M3 family oligoendopeptidase</fullName>
    </submittedName>
</protein>
<gene>
    <name evidence="8" type="ORF">IPV69_18310</name>
</gene>
<dbReference type="GO" id="GO:0006508">
    <property type="term" value="P:proteolysis"/>
    <property type="evidence" value="ECO:0007669"/>
    <property type="project" value="UniProtKB-KW"/>
</dbReference>
<evidence type="ECO:0000256" key="4">
    <source>
        <dbReference type="ARBA" id="ARBA00022833"/>
    </source>
</evidence>
<dbReference type="NCBIfam" id="TIGR02289">
    <property type="entry name" value="M3_not_pepF"/>
    <property type="match status" value="1"/>
</dbReference>
<evidence type="ECO:0000256" key="3">
    <source>
        <dbReference type="ARBA" id="ARBA00022801"/>
    </source>
</evidence>
<comment type="similarity">
    <text evidence="6">Belongs to the peptidase M3 family.</text>
</comment>
<reference evidence="8 9" key="1">
    <citation type="submission" date="2020-10" db="EMBL/GenBank/DDBJ databases">
        <title>Wide distribution of Phycisphaera-like planctomycetes from WD2101 soil group in peatlands and genome analysis of the first cultivated representative.</title>
        <authorList>
            <person name="Dedysh S.N."/>
            <person name="Beletsky A.V."/>
            <person name="Ivanova A."/>
            <person name="Kulichevskaya I.S."/>
            <person name="Suzina N.E."/>
            <person name="Philippov D.A."/>
            <person name="Rakitin A.L."/>
            <person name="Mardanov A.V."/>
            <person name="Ravin N.V."/>
        </authorList>
    </citation>
    <scope>NUCLEOTIDE SEQUENCE [LARGE SCALE GENOMIC DNA]</scope>
    <source>
        <strain evidence="8 9">M1803</strain>
    </source>
</reference>
<dbReference type="EMBL" id="CP063458">
    <property type="protein sequence ID" value="QOV88196.1"/>
    <property type="molecule type" value="Genomic_DNA"/>
</dbReference>
<comment type="cofactor">
    <cofactor evidence="6">
        <name>Zn(2+)</name>
        <dbReference type="ChEBI" id="CHEBI:29105"/>
    </cofactor>
    <text evidence="6">Binds 1 zinc ion.</text>
</comment>
<keyword evidence="4 6" id="KW-0862">Zinc</keyword>
<dbReference type="AlphaFoldDB" id="A0A7M2WRU0"/>
<evidence type="ECO:0000313" key="9">
    <source>
        <dbReference type="Proteomes" id="UP000593765"/>
    </source>
</evidence>
<keyword evidence="5 6" id="KW-0482">Metalloprotease</keyword>
<accession>A0A7M2WRU0</accession>
<dbReference type="KEGG" id="hbs:IPV69_18310"/>
<evidence type="ECO:0000256" key="6">
    <source>
        <dbReference type="RuleBase" id="RU003435"/>
    </source>
</evidence>
<keyword evidence="2 6" id="KW-0479">Metal-binding</keyword>
<evidence type="ECO:0000259" key="7">
    <source>
        <dbReference type="Pfam" id="PF01432"/>
    </source>
</evidence>
<dbReference type="InterPro" id="IPR001567">
    <property type="entry name" value="Pept_M3A_M3B_dom"/>
</dbReference>
<dbReference type="RefSeq" id="WP_206291169.1">
    <property type="nucleotide sequence ID" value="NZ_CP063458.1"/>
</dbReference>
<evidence type="ECO:0000256" key="5">
    <source>
        <dbReference type="ARBA" id="ARBA00023049"/>
    </source>
</evidence>
<dbReference type="GO" id="GO:0006518">
    <property type="term" value="P:peptide metabolic process"/>
    <property type="evidence" value="ECO:0007669"/>
    <property type="project" value="TreeGrafter"/>
</dbReference>
<dbReference type="Pfam" id="PF01432">
    <property type="entry name" value="Peptidase_M3"/>
    <property type="match status" value="1"/>
</dbReference>
<dbReference type="InterPro" id="IPR045090">
    <property type="entry name" value="Pept_M3A_M3B"/>
</dbReference>
<dbReference type="CDD" id="cd09606">
    <property type="entry name" value="M3B_PepF"/>
    <property type="match status" value="1"/>
</dbReference>
<dbReference type="Proteomes" id="UP000593765">
    <property type="component" value="Chromosome"/>
</dbReference>
<keyword evidence="3 6" id="KW-0378">Hydrolase</keyword>
<dbReference type="Gene3D" id="1.10.1370.30">
    <property type="match status" value="1"/>
</dbReference>
<name>A0A7M2WRU0_9BACT</name>
<feature type="domain" description="Peptidase M3A/M3B catalytic" evidence="7">
    <location>
        <begin position="177"/>
        <end position="559"/>
    </location>
</feature>
<keyword evidence="1 6" id="KW-0645">Protease</keyword>
<sequence length="575" mass="65962">MTAAAPATTSRTFVPADIDLADFDRIEPLYRILLDRPVETVAQLQSWLKDASELSAAIDEYGNRRYIDNSCHTDDPALEKAYLHYVENVDPKVKPLAFEMQKKFLASPALEQLRGDRWYAMLERKWKADVEVFRAENVPLETQVTKLTNEYDKISGEQMVTFKGKEYTPQQIARFYEQTDRPTRQGAWEAATSRRLQDAERIETIFDKQLPLRQTIAQNAGMRNYRDLAWKANKRFDYTPADCQRFADAIAATVVPLVAKLHADRAKDLGIDSVRPWDLEVDPQNRSPLHPFAENDVDGFVAKTREIFDRLSPDIAADFDQLKLHGNLDLASRKGKQPGGYQCSLEESKQPFIFMNAAGLHRDVETLLHEGGHAFHYQWACRKEPLVFLRSAPMEFCEVASMAMELLGGEHLDVFYDAEGQARAARKKLEGILRFFPWMATIDQFQHWIYTHQGHSREERAAHWLMLMDRFGKGVDWTGHELARRTLWQRQLHLFHAPFYYIEYGIAQLGALQLWMKAKEDPHRALANYRTALTLGGTRTLPDLFAAAGIRFDFSEKTLAPLVRAIEEELAGLPA</sequence>
<dbReference type="PANTHER" id="PTHR11804:SF48">
    <property type="entry name" value="PUTATIVE-RELATED"/>
    <property type="match status" value="1"/>
</dbReference>